<comment type="caution">
    <text evidence="4">The sequence shown here is derived from an EMBL/GenBank/DDBJ whole genome shotgun (WGS) entry which is preliminary data.</text>
</comment>
<dbReference type="Pfam" id="PF08766">
    <property type="entry name" value="DEK_C"/>
    <property type="match status" value="1"/>
</dbReference>
<gene>
    <name evidence="4" type="ORF">VNO78_18613</name>
</gene>
<dbReference type="Proteomes" id="UP001386955">
    <property type="component" value="Unassembled WGS sequence"/>
</dbReference>
<dbReference type="Pfam" id="PF02229">
    <property type="entry name" value="PC4"/>
    <property type="match status" value="1"/>
</dbReference>
<dbReference type="AlphaFoldDB" id="A0AAN9SJ54"/>
<dbReference type="Pfam" id="PF14223">
    <property type="entry name" value="Retrotran_gag_2"/>
    <property type="match status" value="1"/>
</dbReference>
<reference evidence="4 5" key="1">
    <citation type="submission" date="2024-01" db="EMBL/GenBank/DDBJ databases">
        <title>The genomes of 5 underutilized Papilionoideae crops provide insights into root nodulation and disease resistanc.</title>
        <authorList>
            <person name="Jiang F."/>
        </authorList>
    </citation>
    <scope>NUCLEOTIDE SEQUENCE [LARGE SCALE GENOMIC DNA]</scope>
    <source>
        <strain evidence="4">DUOXIRENSHENG_FW03</strain>
        <tissue evidence="4">Leaves</tissue>
    </source>
</reference>
<proteinExistence type="predicted"/>
<dbReference type="InterPro" id="IPR009044">
    <property type="entry name" value="ssDNA-bd_transcriptional_reg"/>
</dbReference>
<dbReference type="GO" id="GO:0003677">
    <property type="term" value="F:DNA binding"/>
    <property type="evidence" value="ECO:0007669"/>
    <property type="project" value="InterPro"/>
</dbReference>
<feature type="region of interest" description="Disordered" evidence="2">
    <location>
        <begin position="177"/>
        <end position="208"/>
    </location>
</feature>
<keyword evidence="1" id="KW-0479">Metal-binding</keyword>
<feature type="domain" description="CCHC-type" evidence="3">
    <location>
        <begin position="483"/>
        <end position="496"/>
    </location>
</feature>
<dbReference type="GO" id="GO:0006355">
    <property type="term" value="P:regulation of DNA-templated transcription"/>
    <property type="evidence" value="ECO:0007669"/>
    <property type="project" value="InterPro"/>
</dbReference>
<dbReference type="PANTHER" id="PTHR47592">
    <property type="entry name" value="PBF68 PROTEIN"/>
    <property type="match status" value="1"/>
</dbReference>
<keyword evidence="1" id="KW-0862">Zinc</keyword>
<dbReference type="SUPFAM" id="SSF54447">
    <property type="entry name" value="ssDNA-binding transcriptional regulator domain"/>
    <property type="match status" value="1"/>
</dbReference>
<dbReference type="EMBL" id="JAYMYS010000004">
    <property type="protein sequence ID" value="KAK7397441.1"/>
    <property type="molecule type" value="Genomic_DNA"/>
</dbReference>
<dbReference type="Gene3D" id="4.10.60.10">
    <property type="entry name" value="Zinc finger, CCHC-type"/>
    <property type="match status" value="1"/>
</dbReference>
<evidence type="ECO:0000259" key="3">
    <source>
        <dbReference type="PROSITE" id="PS50158"/>
    </source>
</evidence>
<evidence type="ECO:0000313" key="4">
    <source>
        <dbReference type="EMBL" id="KAK7397441.1"/>
    </source>
</evidence>
<dbReference type="PROSITE" id="PS50158">
    <property type="entry name" value="ZF_CCHC"/>
    <property type="match status" value="1"/>
</dbReference>
<keyword evidence="1" id="KW-0863">Zinc-finger</keyword>
<sequence>MEAETRRKIEEMVLNVVKNSNIEKATEFSIRVAASERLGMDLSESPARQLVRSVIESYLISVAANEMSKDAENKNAQNDDVVAANQHFRDTVVANLKRDEYGERVICQLSNGRNVAVNDFKGKTMVSIRDFYMRDGKLLPSRKGISLSSEQWSTFKKSVPAIEEAITKMEERIRLKPKDKQKGNVSNSVVDGKQNEDTLNSVVDDKQNRDVANATAVDSKQNGDATNSVNSVVDVAPLEPVVPIEVIRFDGKNFQLWAQQMELLFKRLKIEYVLIEPCPNTTLGEGAKAEGTAAAKAAERRWLNDDLMCWRNILSHLSDPLFNLYSNRKMSGKELWEELKLLYLYEEFGTKRSQVKKYIEFQIVDDKEIIEQIRELNDIADSITAAGMFIDDNFHVSVIISKLPPSWKHFCVKLMCEEYLSFRRLMERIQIEEEYRYGVKRAGEHSNSIGYHQGNRVGQRRADYKPLGMYRNRSEINTRSVSCSICGKRGHLSQHCWRRYDKQTDERKTEENVRIPRQVDTPAAS</sequence>
<evidence type="ECO:0000256" key="1">
    <source>
        <dbReference type="PROSITE-ProRule" id="PRU00047"/>
    </source>
</evidence>
<dbReference type="PANTHER" id="PTHR47592:SF6">
    <property type="entry name" value="PBF68 PROTEIN"/>
    <property type="match status" value="1"/>
</dbReference>
<dbReference type="InterPro" id="IPR003173">
    <property type="entry name" value="PC4_C"/>
</dbReference>
<organism evidence="4 5">
    <name type="scientific">Psophocarpus tetragonolobus</name>
    <name type="common">Winged bean</name>
    <name type="synonym">Dolichos tetragonolobus</name>
    <dbReference type="NCBI Taxonomy" id="3891"/>
    <lineage>
        <taxon>Eukaryota</taxon>
        <taxon>Viridiplantae</taxon>
        <taxon>Streptophyta</taxon>
        <taxon>Embryophyta</taxon>
        <taxon>Tracheophyta</taxon>
        <taxon>Spermatophyta</taxon>
        <taxon>Magnoliopsida</taxon>
        <taxon>eudicotyledons</taxon>
        <taxon>Gunneridae</taxon>
        <taxon>Pentapetalae</taxon>
        <taxon>rosids</taxon>
        <taxon>fabids</taxon>
        <taxon>Fabales</taxon>
        <taxon>Fabaceae</taxon>
        <taxon>Papilionoideae</taxon>
        <taxon>50 kb inversion clade</taxon>
        <taxon>NPAAA clade</taxon>
        <taxon>indigoferoid/millettioid clade</taxon>
        <taxon>Phaseoleae</taxon>
        <taxon>Psophocarpus</taxon>
    </lineage>
</organism>
<dbReference type="GO" id="GO:0008270">
    <property type="term" value="F:zinc ion binding"/>
    <property type="evidence" value="ECO:0007669"/>
    <property type="project" value="UniProtKB-KW"/>
</dbReference>
<protein>
    <recommendedName>
        <fullName evidence="3">CCHC-type domain-containing protein</fullName>
    </recommendedName>
</protein>
<dbReference type="Gene3D" id="2.30.31.10">
    <property type="entry name" value="Transcriptional Coactivator Pc4, Chain A"/>
    <property type="match status" value="1"/>
</dbReference>
<dbReference type="InterPro" id="IPR014876">
    <property type="entry name" value="DEK_C"/>
</dbReference>
<keyword evidence="5" id="KW-1185">Reference proteome</keyword>
<evidence type="ECO:0000256" key="2">
    <source>
        <dbReference type="SAM" id="MobiDB-lite"/>
    </source>
</evidence>
<evidence type="ECO:0000313" key="5">
    <source>
        <dbReference type="Proteomes" id="UP001386955"/>
    </source>
</evidence>
<dbReference type="InterPro" id="IPR001878">
    <property type="entry name" value="Znf_CCHC"/>
</dbReference>
<accession>A0AAN9SJ54</accession>
<name>A0AAN9SJ54_PSOTE</name>